<dbReference type="GO" id="GO:0004519">
    <property type="term" value="F:endonuclease activity"/>
    <property type="evidence" value="ECO:0007669"/>
    <property type="project" value="UniProtKB-KW"/>
</dbReference>
<evidence type="ECO:0000313" key="8">
    <source>
        <dbReference type="Proteomes" id="UP001596186"/>
    </source>
</evidence>
<keyword evidence="5" id="KW-0234">DNA repair</keyword>
<dbReference type="EMBL" id="JBHSSN010000015">
    <property type="protein sequence ID" value="MFC6323862.1"/>
    <property type="molecule type" value="Genomic_DNA"/>
</dbReference>
<evidence type="ECO:0000256" key="6">
    <source>
        <dbReference type="ARBA" id="ARBA00029466"/>
    </source>
</evidence>
<keyword evidence="1" id="KW-0540">Nuclease</keyword>
<organism evidence="7 8">
    <name type="scientific">Companilactobacillus baiquanensis</name>
    <dbReference type="NCBI Taxonomy" id="2486005"/>
    <lineage>
        <taxon>Bacteria</taxon>
        <taxon>Bacillati</taxon>
        <taxon>Bacillota</taxon>
        <taxon>Bacilli</taxon>
        <taxon>Lactobacillales</taxon>
        <taxon>Lactobacillaceae</taxon>
        <taxon>Companilactobacillus</taxon>
    </lineage>
</organism>
<dbReference type="Gene3D" id="3.40.960.10">
    <property type="entry name" value="VSR Endonuclease"/>
    <property type="match status" value="1"/>
</dbReference>
<keyword evidence="4" id="KW-0378">Hydrolase</keyword>
<keyword evidence="2 7" id="KW-0255">Endonuclease</keyword>
<comment type="caution">
    <text evidence="7">The sequence shown here is derived from an EMBL/GenBank/DDBJ whole genome shotgun (WGS) entry which is preliminary data.</text>
</comment>
<name>A0ABW1UYP1_9LACO</name>
<dbReference type="InterPro" id="IPR011335">
    <property type="entry name" value="Restrct_endonuc-II-like"/>
</dbReference>
<evidence type="ECO:0000313" key="7">
    <source>
        <dbReference type="EMBL" id="MFC6323862.1"/>
    </source>
</evidence>
<evidence type="ECO:0000256" key="1">
    <source>
        <dbReference type="ARBA" id="ARBA00022722"/>
    </source>
</evidence>
<evidence type="ECO:0000256" key="2">
    <source>
        <dbReference type="ARBA" id="ARBA00022759"/>
    </source>
</evidence>
<proteinExistence type="inferred from homology"/>
<protein>
    <submittedName>
        <fullName evidence="7">Very short patch repair endonuclease</fullName>
    </submittedName>
</protein>
<dbReference type="Pfam" id="PF03852">
    <property type="entry name" value="Vsr"/>
    <property type="match status" value="1"/>
</dbReference>
<reference evidence="8" key="1">
    <citation type="journal article" date="2019" name="Int. J. Syst. Evol. Microbiol.">
        <title>The Global Catalogue of Microorganisms (GCM) 10K type strain sequencing project: providing services to taxonomists for standard genome sequencing and annotation.</title>
        <authorList>
            <consortium name="The Broad Institute Genomics Platform"/>
            <consortium name="The Broad Institute Genome Sequencing Center for Infectious Disease"/>
            <person name="Wu L."/>
            <person name="Ma J."/>
        </authorList>
    </citation>
    <scope>NUCLEOTIDE SEQUENCE [LARGE SCALE GENOMIC DNA]</scope>
    <source>
        <strain evidence="8">CCM 8895</strain>
    </source>
</reference>
<evidence type="ECO:0000256" key="4">
    <source>
        <dbReference type="ARBA" id="ARBA00022801"/>
    </source>
</evidence>
<evidence type="ECO:0000256" key="5">
    <source>
        <dbReference type="ARBA" id="ARBA00023204"/>
    </source>
</evidence>
<dbReference type="Proteomes" id="UP001596186">
    <property type="component" value="Unassembled WGS sequence"/>
</dbReference>
<dbReference type="RefSeq" id="WP_125592887.1">
    <property type="nucleotide sequence ID" value="NZ_JBHSSN010000015.1"/>
</dbReference>
<keyword evidence="8" id="KW-1185">Reference proteome</keyword>
<dbReference type="NCBIfam" id="TIGR00632">
    <property type="entry name" value="vsr"/>
    <property type="match status" value="1"/>
</dbReference>
<keyword evidence="3" id="KW-0227">DNA damage</keyword>
<evidence type="ECO:0000256" key="3">
    <source>
        <dbReference type="ARBA" id="ARBA00022763"/>
    </source>
</evidence>
<gene>
    <name evidence="7" type="ORF">ACFP1F_08935</name>
</gene>
<dbReference type="CDD" id="cd00221">
    <property type="entry name" value="Vsr"/>
    <property type="match status" value="1"/>
</dbReference>
<dbReference type="InterPro" id="IPR004603">
    <property type="entry name" value="DNA_mismatch_endonuc_vsr"/>
</dbReference>
<dbReference type="SUPFAM" id="SSF52980">
    <property type="entry name" value="Restriction endonuclease-like"/>
    <property type="match status" value="1"/>
</dbReference>
<comment type="similarity">
    <text evidence="6">Belongs to the Vsr family.</text>
</comment>
<accession>A0ABW1UYP1</accession>
<sequence length="147" mass="18196">MKHPKKYDTDNKTRKRMSHVHLKRGTAENIIAIRLWHRGIRYRRNYKALPGSPDIAITKYKIAIFIDGEFWHGYNWQDKKKKLKRNRNYWIKKIEENMTRDRLNDKLLENDGWYIVHFWEKMALKNTDYCIELIMYYIKNRKSENFQ</sequence>